<protein>
    <submittedName>
        <fullName evidence="1">Uncharacterized protein</fullName>
    </submittedName>
</protein>
<dbReference type="RefSeq" id="WP_005465566.1">
    <property type="nucleotide sequence ID" value="NZ_CM001484.1"/>
</dbReference>
<dbReference type="HOGENOM" id="CLU_2571801_0_0_11"/>
<proteinExistence type="predicted"/>
<dbReference type="Proteomes" id="UP000005087">
    <property type="component" value="Chromosome"/>
</dbReference>
<evidence type="ECO:0000313" key="1">
    <source>
        <dbReference type="EMBL" id="EIE99877.1"/>
    </source>
</evidence>
<dbReference type="AlphaFoldDB" id="I1D4K3"/>
<name>I1D4K3_9PSEU</name>
<dbReference type="EMBL" id="CM001484">
    <property type="protein sequence ID" value="EIE99877.1"/>
    <property type="molecule type" value="Genomic_DNA"/>
</dbReference>
<evidence type="ECO:0000313" key="2">
    <source>
        <dbReference type="Proteomes" id="UP000005087"/>
    </source>
</evidence>
<organism evidence="1 2">
    <name type="scientific">Saccharomonospora glauca K62</name>
    <dbReference type="NCBI Taxonomy" id="928724"/>
    <lineage>
        <taxon>Bacteria</taxon>
        <taxon>Bacillati</taxon>
        <taxon>Actinomycetota</taxon>
        <taxon>Actinomycetes</taxon>
        <taxon>Pseudonocardiales</taxon>
        <taxon>Pseudonocardiaceae</taxon>
        <taxon>Saccharomonospora</taxon>
    </lineage>
</organism>
<reference evidence="2" key="2">
    <citation type="submission" date="2012-01" db="EMBL/GenBank/DDBJ databases">
        <title>Noncontiguous Finished sequence of chromosome of Saccharomonospora glauca K62.</title>
        <authorList>
            <consortium name="US DOE Joint Genome Institute"/>
            <person name="Lucas S."/>
            <person name="Han J."/>
            <person name="Lapidus A."/>
            <person name="Cheng J.-F."/>
            <person name="Goodwin L."/>
            <person name="Pitluck S."/>
            <person name="Peters L."/>
            <person name="Mikhailova N."/>
            <person name="Held B."/>
            <person name="Detter J.C."/>
            <person name="Han C."/>
            <person name="Tapia R."/>
            <person name="Land M."/>
            <person name="Hauser L."/>
            <person name="Kyrpides N."/>
            <person name="Ivanova N."/>
            <person name="Pagani I."/>
            <person name="Brambilla E.-M."/>
            <person name="Klenk H.-P."/>
            <person name="Woyke T."/>
        </authorList>
    </citation>
    <scope>NUCLEOTIDE SEQUENCE [LARGE SCALE GENOMIC DNA]</scope>
    <source>
        <strain evidence="2">K62</strain>
    </source>
</reference>
<keyword evidence="2" id="KW-1185">Reference proteome</keyword>
<gene>
    <name evidence="1" type="ORF">SacglDRAFT_03009</name>
</gene>
<dbReference type="OrthoDB" id="5197863at2"/>
<sequence length="81" mass="8661">MTELQVSTSPRMTWLWAPDEHAAQRVREITSGSSATHRGEALALVTDVGIGVEALAACEELAKSVSRLDLGWVAGMILVRG</sequence>
<accession>I1D4K3</accession>
<reference evidence="1 2" key="1">
    <citation type="submission" date="2011-09" db="EMBL/GenBank/DDBJ databases">
        <authorList>
            <consortium name="US DOE Joint Genome Institute (JGI-PGF)"/>
            <person name="Lucas S."/>
            <person name="Han J."/>
            <person name="Lapidus A."/>
            <person name="Cheng J.-F."/>
            <person name="Goodwin L."/>
            <person name="Pitluck S."/>
            <person name="Peters L."/>
            <person name="Land M.L."/>
            <person name="Hauser L."/>
            <person name="Brambilla E."/>
            <person name="Klenk H.-P."/>
            <person name="Woyke T.J."/>
        </authorList>
    </citation>
    <scope>NUCLEOTIDE SEQUENCE [LARGE SCALE GENOMIC DNA]</scope>
    <source>
        <strain evidence="1 2">K62</strain>
    </source>
</reference>